<accession>A0A1T0CS44</accession>
<comment type="caution">
    <text evidence="11">The sequence shown here is derived from an EMBL/GenBank/DDBJ whole genome shotgun (WGS) entry which is preliminary data.</text>
</comment>
<keyword evidence="9" id="KW-0472">Membrane</keyword>
<keyword evidence="3" id="KW-0813">Transport</keyword>
<evidence type="ECO:0000313" key="12">
    <source>
        <dbReference type="Proteomes" id="UP000189800"/>
    </source>
</evidence>
<dbReference type="OrthoDB" id="9784450at2"/>
<dbReference type="STRING" id="470453.B0680_03290"/>
<keyword evidence="6" id="KW-0547">Nucleotide-binding</keyword>
<keyword evidence="12" id="KW-1185">Reference proteome</keyword>
<evidence type="ECO:0000256" key="3">
    <source>
        <dbReference type="ARBA" id="ARBA00022448"/>
    </source>
</evidence>
<name>A0A1T0CS44_9GAMM</name>
<feature type="domain" description="ABC transporter" evidence="10">
    <location>
        <begin position="273"/>
        <end position="494"/>
    </location>
</feature>
<organism evidence="11 12">
    <name type="scientific">Moraxella pluranimalium</name>
    <dbReference type="NCBI Taxonomy" id="470453"/>
    <lineage>
        <taxon>Bacteria</taxon>
        <taxon>Pseudomonadati</taxon>
        <taxon>Pseudomonadota</taxon>
        <taxon>Gammaproteobacteria</taxon>
        <taxon>Moraxellales</taxon>
        <taxon>Moraxellaceae</taxon>
        <taxon>Moraxella</taxon>
    </lineage>
</organism>
<dbReference type="RefSeq" id="WP_158078294.1">
    <property type="nucleotide sequence ID" value="NZ_MUYU01000007.1"/>
</dbReference>
<dbReference type="GO" id="GO:0016887">
    <property type="term" value="F:ATP hydrolysis activity"/>
    <property type="evidence" value="ECO:0007669"/>
    <property type="project" value="InterPro"/>
</dbReference>
<evidence type="ECO:0000259" key="10">
    <source>
        <dbReference type="PROSITE" id="PS50893"/>
    </source>
</evidence>
<dbReference type="InterPro" id="IPR027417">
    <property type="entry name" value="P-loop_NTPase"/>
</dbReference>
<evidence type="ECO:0000256" key="4">
    <source>
        <dbReference type="ARBA" id="ARBA00022475"/>
    </source>
</evidence>
<dbReference type="Proteomes" id="UP000189800">
    <property type="component" value="Unassembled WGS sequence"/>
</dbReference>
<dbReference type="SMART" id="SM00382">
    <property type="entry name" value="AAA"/>
    <property type="match status" value="2"/>
</dbReference>
<comment type="subcellular location">
    <subcellularLocation>
        <location evidence="1">Cell inner membrane</location>
        <topology evidence="1">Peripheral membrane protein</topology>
    </subcellularLocation>
</comment>
<comment type="similarity">
    <text evidence="2">Belongs to the ABC transporter superfamily.</text>
</comment>
<evidence type="ECO:0000256" key="2">
    <source>
        <dbReference type="ARBA" id="ARBA00005417"/>
    </source>
</evidence>
<dbReference type="InterPro" id="IPR003593">
    <property type="entry name" value="AAA+_ATPase"/>
</dbReference>
<dbReference type="GO" id="GO:0005886">
    <property type="term" value="C:plasma membrane"/>
    <property type="evidence" value="ECO:0007669"/>
    <property type="project" value="UniProtKB-SubCell"/>
</dbReference>
<gene>
    <name evidence="11" type="ORF">B0680_03290</name>
</gene>
<evidence type="ECO:0000256" key="6">
    <source>
        <dbReference type="ARBA" id="ARBA00022741"/>
    </source>
</evidence>
<evidence type="ECO:0000313" key="11">
    <source>
        <dbReference type="EMBL" id="OOS25134.1"/>
    </source>
</evidence>
<dbReference type="PROSITE" id="PS50893">
    <property type="entry name" value="ABC_TRANSPORTER_2"/>
    <property type="match status" value="2"/>
</dbReference>
<dbReference type="CDD" id="cd03257">
    <property type="entry name" value="ABC_NikE_OppD_transporters"/>
    <property type="match status" value="1"/>
</dbReference>
<keyword evidence="8" id="KW-1278">Translocase</keyword>
<keyword evidence="4" id="KW-1003">Cell membrane</keyword>
<evidence type="ECO:0000256" key="8">
    <source>
        <dbReference type="ARBA" id="ARBA00022967"/>
    </source>
</evidence>
<dbReference type="InterPro" id="IPR050388">
    <property type="entry name" value="ABC_Ni/Peptide_Import"/>
</dbReference>
<evidence type="ECO:0000256" key="5">
    <source>
        <dbReference type="ARBA" id="ARBA00022519"/>
    </source>
</evidence>
<dbReference type="InterPro" id="IPR003439">
    <property type="entry name" value="ABC_transporter-like_ATP-bd"/>
</dbReference>
<dbReference type="AlphaFoldDB" id="A0A1T0CS44"/>
<evidence type="ECO:0000256" key="1">
    <source>
        <dbReference type="ARBA" id="ARBA00004417"/>
    </source>
</evidence>
<evidence type="ECO:0000256" key="7">
    <source>
        <dbReference type="ARBA" id="ARBA00022840"/>
    </source>
</evidence>
<sequence>MSSNNKPIISLNQLTISTAKARLIDGLTLDVHQGEIIGVVGVSGMGKTSLMLSLFGLLSPSWTVSAQQAMIAGLVIPMARQGDDRAFGEVRRQMAYIFQEPKASLNPVDTIATSFDKLFATLNIPKHERKSYAKQLLEMVHLPDTERYLSAYPHELSGGEARRISIAQALAGTPKVIIADEPTGALDSHLKDEMLTLLTDLCHRTGTALLIISHDLPSLMGRCDRFLVIGADGCDTLTPQTIIHNPTAHALLIADFGTPPVMPDVMDNQSPVLSIHDLTIHHAHRWLFWRKSSPVIEKFNLQVHQGEIVGIMGVSGVGKSTLARAITRLDPRLIVSGRIIINGQDIYQLSATRLRHAKRQAILVMQEVKDSLNPTRTIRQSLDEACDTADDAYLDELLALCGLSKSLLERYPSGLSGGECQRICIVRALLARPKLLILDEPTAMLDRLSIARLLDLLRKINQTYQTAILIISHDPMVIDALCHRTIHLQKSVSLA</sequence>
<dbReference type="PANTHER" id="PTHR43297">
    <property type="entry name" value="OLIGOPEPTIDE TRANSPORT ATP-BINDING PROTEIN APPD"/>
    <property type="match status" value="1"/>
</dbReference>
<reference evidence="11 12" key="1">
    <citation type="submission" date="2017-02" db="EMBL/GenBank/DDBJ databases">
        <title>Draft genome sequence of Moraxella pluranimalium CCUG 54913T type strain.</title>
        <authorList>
            <person name="Salva-Serra F."/>
            <person name="Engstrom-Jakobsson H."/>
            <person name="Thorell K."/>
            <person name="Jaen-Luchoro D."/>
            <person name="Gonzales-Siles L."/>
            <person name="Karlsson R."/>
            <person name="Yazdan S."/>
            <person name="Boulund F."/>
            <person name="Johnning A."/>
            <person name="Engstrand L."/>
            <person name="Kristiansson E."/>
            <person name="Moore E."/>
        </authorList>
    </citation>
    <scope>NUCLEOTIDE SEQUENCE [LARGE SCALE GENOMIC DNA]</scope>
    <source>
        <strain evidence="11 12">CCUG 54913</strain>
    </source>
</reference>
<dbReference type="InterPro" id="IPR017871">
    <property type="entry name" value="ABC_transporter-like_CS"/>
</dbReference>
<dbReference type="Pfam" id="PF00005">
    <property type="entry name" value="ABC_tran"/>
    <property type="match status" value="2"/>
</dbReference>
<keyword evidence="5" id="KW-0997">Cell inner membrane</keyword>
<protein>
    <recommendedName>
        <fullName evidence="10">ABC transporter domain-containing protein</fullName>
    </recommendedName>
</protein>
<dbReference type="Gene3D" id="3.40.50.300">
    <property type="entry name" value="P-loop containing nucleotide triphosphate hydrolases"/>
    <property type="match status" value="2"/>
</dbReference>
<proteinExistence type="inferred from homology"/>
<dbReference type="PANTHER" id="PTHR43297:SF14">
    <property type="entry name" value="ATPASE AAA-TYPE CORE DOMAIN-CONTAINING PROTEIN"/>
    <property type="match status" value="1"/>
</dbReference>
<dbReference type="SUPFAM" id="SSF52540">
    <property type="entry name" value="P-loop containing nucleoside triphosphate hydrolases"/>
    <property type="match status" value="2"/>
</dbReference>
<feature type="domain" description="ABC transporter" evidence="10">
    <location>
        <begin position="9"/>
        <end position="256"/>
    </location>
</feature>
<keyword evidence="7" id="KW-0067">ATP-binding</keyword>
<dbReference type="PROSITE" id="PS00211">
    <property type="entry name" value="ABC_TRANSPORTER_1"/>
    <property type="match status" value="2"/>
</dbReference>
<dbReference type="GO" id="GO:0005524">
    <property type="term" value="F:ATP binding"/>
    <property type="evidence" value="ECO:0007669"/>
    <property type="project" value="UniProtKB-KW"/>
</dbReference>
<evidence type="ECO:0000256" key="9">
    <source>
        <dbReference type="ARBA" id="ARBA00023136"/>
    </source>
</evidence>
<dbReference type="EMBL" id="MUYU01000007">
    <property type="protein sequence ID" value="OOS25134.1"/>
    <property type="molecule type" value="Genomic_DNA"/>
</dbReference>